<feature type="chain" id="PRO_5045768197" description="Secreted protein" evidence="1">
    <location>
        <begin position="36"/>
        <end position="162"/>
    </location>
</feature>
<name>A0ABV3IV30_9ACTN</name>
<protein>
    <recommendedName>
        <fullName evidence="4">Secreted protein</fullName>
    </recommendedName>
</protein>
<gene>
    <name evidence="2" type="ORF">AB0L03_15980</name>
</gene>
<keyword evidence="3" id="KW-1185">Reference proteome</keyword>
<evidence type="ECO:0008006" key="4">
    <source>
        <dbReference type="Google" id="ProtNLM"/>
    </source>
</evidence>
<dbReference type="EMBL" id="JBFASG010000013">
    <property type="protein sequence ID" value="MEV4924321.1"/>
    <property type="molecule type" value="Genomic_DNA"/>
</dbReference>
<reference evidence="2 3" key="1">
    <citation type="submission" date="2024-06" db="EMBL/GenBank/DDBJ databases">
        <title>The Natural Products Discovery Center: Release of the First 8490 Sequenced Strains for Exploring Actinobacteria Biosynthetic Diversity.</title>
        <authorList>
            <person name="Kalkreuter E."/>
            <person name="Kautsar S.A."/>
            <person name="Yang D."/>
            <person name="Bader C.D."/>
            <person name="Teijaro C.N."/>
            <person name="Fluegel L."/>
            <person name="Davis C.M."/>
            <person name="Simpson J.R."/>
            <person name="Lauterbach L."/>
            <person name="Steele A.D."/>
            <person name="Gui C."/>
            <person name="Meng S."/>
            <person name="Li G."/>
            <person name="Viehrig K."/>
            <person name="Ye F."/>
            <person name="Su P."/>
            <person name="Kiefer A.F."/>
            <person name="Nichols A."/>
            <person name="Cepeda A.J."/>
            <person name="Yan W."/>
            <person name="Fan B."/>
            <person name="Jiang Y."/>
            <person name="Adhikari A."/>
            <person name="Zheng C.-J."/>
            <person name="Schuster L."/>
            <person name="Cowan T.M."/>
            <person name="Smanski M.J."/>
            <person name="Chevrette M.G."/>
            <person name="De Carvalho L.P.S."/>
            <person name="Shen B."/>
        </authorList>
    </citation>
    <scope>NUCLEOTIDE SEQUENCE [LARGE SCALE GENOMIC DNA]</scope>
    <source>
        <strain evidence="2 3">NPDC053791</strain>
    </source>
</reference>
<dbReference type="RefSeq" id="WP_366088345.1">
    <property type="nucleotide sequence ID" value="NZ_JBFASG010000013.1"/>
</dbReference>
<proteinExistence type="predicted"/>
<keyword evidence="1" id="KW-0732">Signal</keyword>
<evidence type="ECO:0000313" key="2">
    <source>
        <dbReference type="EMBL" id="MEV4924321.1"/>
    </source>
</evidence>
<dbReference type="Proteomes" id="UP001552479">
    <property type="component" value="Unassembled WGS sequence"/>
</dbReference>
<feature type="signal peptide" evidence="1">
    <location>
        <begin position="1"/>
        <end position="35"/>
    </location>
</feature>
<evidence type="ECO:0000256" key="1">
    <source>
        <dbReference type="SAM" id="SignalP"/>
    </source>
</evidence>
<accession>A0ABV3IV30</accession>
<evidence type="ECO:0000313" key="3">
    <source>
        <dbReference type="Proteomes" id="UP001552479"/>
    </source>
</evidence>
<organism evidence="2 3">
    <name type="scientific">Streptomyces roseoverticillatus</name>
    <dbReference type="NCBI Taxonomy" id="66429"/>
    <lineage>
        <taxon>Bacteria</taxon>
        <taxon>Bacillati</taxon>
        <taxon>Actinomycetota</taxon>
        <taxon>Actinomycetes</taxon>
        <taxon>Kitasatosporales</taxon>
        <taxon>Streptomycetaceae</taxon>
        <taxon>Streptomyces</taxon>
    </lineage>
</organism>
<comment type="caution">
    <text evidence="2">The sequence shown here is derived from an EMBL/GenBank/DDBJ whole genome shotgun (WGS) entry which is preliminary data.</text>
</comment>
<sequence length="162" mass="16924">MPYRKKVDHMNSLECRRLLGAALITLAVTAGTAHGAIADTPKSTSVAVKKVALGQGIHPSVDVTVDYTCVPGTGHLTVRVHPVPSLEDGGSLAVLLETHSEKLLKCDGSRHADWFSMNIDDLDPADAPAFGPGKRVTATAGLYNHGGTPLGSAAEKTVVLNH</sequence>